<dbReference type="EMBL" id="BAABIG010000089">
    <property type="protein sequence ID" value="GAA4824054.1"/>
    <property type="molecule type" value="Genomic_DNA"/>
</dbReference>
<dbReference type="RefSeq" id="WP_345624477.1">
    <property type="nucleotide sequence ID" value="NZ_BAABIG010000089.1"/>
</dbReference>
<sequence>MTGPEPSAELVADIDEVFLGYWPEDLQAIFREPYSPGVLLGYAHRDGGIHLPDAS</sequence>
<keyword evidence="2" id="KW-1185">Reference proteome</keyword>
<name>A0ABP9D085_9ACTN</name>
<evidence type="ECO:0000313" key="1">
    <source>
        <dbReference type="EMBL" id="GAA4824054.1"/>
    </source>
</evidence>
<organism evidence="1 2">
    <name type="scientific">Streptomyces ziwulingensis</name>
    <dbReference type="NCBI Taxonomy" id="1045501"/>
    <lineage>
        <taxon>Bacteria</taxon>
        <taxon>Bacillati</taxon>
        <taxon>Actinomycetota</taxon>
        <taxon>Actinomycetes</taxon>
        <taxon>Kitasatosporales</taxon>
        <taxon>Streptomycetaceae</taxon>
        <taxon>Streptomyces</taxon>
    </lineage>
</organism>
<accession>A0ABP9D085</accession>
<dbReference type="Proteomes" id="UP001501265">
    <property type="component" value="Unassembled WGS sequence"/>
</dbReference>
<proteinExistence type="predicted"/>
<protein>
    <submittedName>
        <fullName evidence="1">Uncharacterized protein</fullName>
    </submittedName>
</protein>
<gene>
    <name evidence="1" type="ORF">GCM10023220_67280</name>
</gene>
<evidence type="ECO:0000313" key="2">
    <source>
        <dbReference type="Proteomes" id="UP001501265"/>
    </source>
</evidence>
<comment type="caution">
    <text evidence="1">The sequence shown here is derived from an EMBL/GenBank/DDBJ whole genome shotgun (WGS) entry which is preliminary data.</text>
</comment>
<reference evidence="2" key="1">
    <citation type="journal article" date="2019" name="Int. J. Syst. Evol. Microbiol.">
        <title>The Global Catalogue of Microorganisms (GCM) 10K type strain sequencing project: providing services to taxonomists for standard genome sequencing and annotation.</title>
        <authorList>
            <consortium name="The Broad Institute Genomics Platform"/>
            <consortium name="The Broad Institute Genome Sequencing Center for Infectious Disease"/>
            <person name="Wu L."/>
            <person name="Ma J."/>
        </authorList>
    </citation>
    <scope>NUCLEOTIDE SEQUENCE [LARGE SCALE GENOMIC DNA]</scope>
    <source>
        <strain evidence="2">JCM 18081</strain>
    </source>
</reference>